<dbReference type="RefSeq" id="WP_254745959.1">
    <property type="nucleotide sequence ID" value="NZ_JANCLU010000027.1"/>
</dbReference>
<keyword evidence="3" id="KW-1003">Cell membrane</keyword>
<organism evidence="9 10">
    <name type="scientific">Alsobacter ponti</name>
    <dbReference type="NCBI Taxonomy" id="2962936"/>
    <lineage>
        <taxon>Bacteria</taxon>
        <taxon>Pseudomonadati</taxon>
        <taxon>Pseudomonadota</taxon>
        <taxon>Alphaproteobacteria</taxon>
        <taxon>Hyphomicrobiales</taxon>
        <taxon>Alsobacteraceae</taxon>
        <taxon>Alsobacter</taxon>
    </lineage>
</organism>
<dbReference type="InterPro" id="IPR000515">
    <property type="entry name" value="MetI-like"/>
</dbReference>
<comment type="similarity">
    <text evidence="7">Belongs to the binding-protein-dependent transport system permease family.</text>
</comment>
<dbReference type="PROSITE" id="PS50928">
    <property type="entry name" value="ABC_TM1"/>
    <property type="match status" value="1"/>
</dbReference>
<name>A0ABT1LI41_9HYPH</name>
<dbReference type="CDD" id="cd06261">
    <property type="entry name" value="TM_PBP2"/>
    <property type="match status" value="1"/>
</dbReference>
<feature type="transmembrane region" description="Helical" evidence="7">
    <location>
        <begin position="235"/>
        <end position="261"/>
    </location>
</feature>
<evidence type="ECO:0000256" key="4">
    <source>
        <dbReference type="ARBA" id="ARBA00022692"/>
    </source>
</evidence>
<evidence type="ECO:0000313" key="9">
    <source>
        <dbReference type="EMBL" id="MCP8940798.1"/>
    </source>
</evidence>
<dbReference type="Proteomes" id="UP001205890">
    <property type="component" value="Unassembled WGS sequence"/>
</dbReference>
<accession>A0ABT1LI41</accession>
<comment type="subcellular location">
    <subcellularLocation>
        <location evidence="1 7">Cell membrane</location>
        <topology evidence="1 7">Multi-pass membrane protein</topology>
    </subcellularLocation>
</comment>
<dbReference type="PANTHER" id="PTHR43163">
    <property type="entry name" value="DIPEPTIDE TRANSPORT SYSTEM PERMEASE PROTEIN DPPB-RELATED"/>
    <property type="match status" value="1"/>
</dbReference>
<evidence type="ECO:0000256" key="3">
    <source>
        <dbReference type="ARBA" id="ARBA00022475"/>
    </source>
</evidence>
<keyword evidence="10" id="KW-1185">Reference proteome</keyword>
<evidence type="ECO:0000313" key="10">
    <source>
        <dbReference type="Proteomes" id="UP001205890"/>
    </source>
</evidence>
<dbReference type="InterPro" id="IPR045621">
    <property type="entry name" value="BPD_transp_1_N"/>
</dbReference>
<evidence type="ECO:0000256" key="1">
    <source>
        <dbReference type="ARBA" id="ARBA00004651"/>
    </source>
</evidence>
<proteinExistence type="inferred from homology"/>
<keyword evidence="4 7" id="KW-0812">Transmembrane</keyword>
<dbReference type="Pfam" id="PF00528">
    <property type="entry name" value="BPD_transp_1"/>
    <property type="match status" value="1"/>
</dbReference>
<feature type="domain" description="ABC transmembrane type-1" evidence="8">
    <location>
        <begin position="95"/>
        <end position="304"/>
    </location>
</feature>
<feature type="transmembrane region" description="Helical" evidence="7">
    <location>
        <begin position="281"/>
        <end position="307"/>
    </location>
</feature>
<dbReference type="InterPro" id="IPR035906">
    <property type="entry name" value="MetI-like_sf"/>
</dbReference>
<comment type="caution">
    <text evidence="9">The sequence shown here is derived from an EMBL/GenBank/DDBJ whole genome shotgun (WGS) entry which is preliminary data.</text>
</comment>
<gene>
    <name evidence="9" type="ORF">NK718_19915</name>
</gene>
<protein>
    <submittedName>
        <fullName evidence="9">ABC transporter permease</fullName>
    </submittedName>
</protein>
<evidence type="ECO:0000256" key="6">
    <source>
        <dbReference type="ARBA" id="ARBA00023136"/>
    </source>
</evidence>
<feature type="transmembrane region" description="Helical" evidence="7">
    <location>
        <begin position="9"/>
        <end position="26"/>
    </location>
</feature>
<evidence type="ECO:0000256" key="7">
    <source>
        <dbReference type="RuleBase" id="RU363032"/>
    </source>
</evidence>
<keyword evidence="2 7" id="KW-0813">Transport</keyword>
<dbReference type="Gene3D" id="1.10.3720.10">
    <property type="entry name" value="MetI-like"/>
    <property type="match status" value="1"/>
</dbReference>
<keyword evidence="6 7" id="KW-0472">Membrane</keyword>
<dbReference type="EMBL" id="JANCLU010000027">
    <property type="protein sequence ID" value="MCP8940798.1"/>
    <property type="molecule type" value="Genomic_DNA"/>
</dbReference>
<feature type="transmembrane region" description="Helical" evidence="7">
    <location>
        <begin position="177"/>
        <end position="194"/>
    </location>
</feature>
<feature type="transmembrane region" description="Helical" evidence="7">
    <location>
        <begin position="101"/>
        <end position="122"/>
    </location>
</feature>
<evidence type="ECO:0000256" key="2">
    <source>
        <dbReference type="ARBA" id="ARBA00022448"/>
    </source>
</evidence>
<dbReference type="PANTHER" id="PTHR43163:SF6">
    <property type="entry name" value="DIPEPTIDE TRANSPORT SYSTEM PERMEASE PROTEIN DPPB-RELATED"/>
    <property type="match status" value="1"/>
</dbReference>
<feature type="transmembrane region" description="Helical" evidence="7">
    <location>
        <begin position="134"/>
        <end position="157"/>
    </location>
</feature>
<keyword evidence="5 7" id="KW-1133">Transmembrane helix</keyword>
<dbReference type="SUPFAM" id="SSF161098">
    <property type="entry name" value="MetI-like"/>
    <property type="match status" value="1"/>
</dbReference>
<reference evidence="9 10" key="1">
    <citation type="submission" date="2022-07" db="EMBL/GenBank/DDBJ databases">
        <authorList>
            <person name="Li W.-J."/>
            <person name="Deng Q.-Q."/>
        </authorList>
    </citation>
    <scope>NUCLEOTIDE SEQUENCE [LARGE SCALE GENOMIC DNA]</scope>
    <source>
        <strain evidence="9 10">SYSU M60028</strain>
    </source>
</reference>
<evidence type="ECO:0000259" key="8">
    <source>
        <dbReference type="PROSITE" id="PS50928"/>
    </source>
</evidence>
<sequence length="314" mass="34210">MISFIARRIVIAIPTIVLVSIFVFALQKMLPGDPILVLAGEERDPIVIEALREKYRLNDPLPVQYFAWAWQALHGNLGISLRTNAPVLDLILEKLPVTLQLAAMAMSFALLIGIPAGVMAAVKKGTAWDYLATGLALWGLSIPNFFLGIMLIFLVSVQLNWLPASGYVSLGESVSQNLRTMIMPAFVLGNALAASMMRHTRSAMLGVLKQDYVRTARAKGLLEPRVILKHALRNALVPVVTVGTLLFGELLAGAVLTEQIFTIPGFGKLIVDAVFNRDYAVVQGVVLCTALGYIALNLLADVLYVVLNPRLRAR</sequence>
<evidence type="ECO:0000256" key="5">
    <source>
        <dbReference type="ARBA" id="ARBA00022989"/>
    </source>
</evidence>
<dbReference type="Pfam" id="PF19300">
    <property type="entry name" value="BPD_transp_1_N"/>
    <property type="match status" value="1"/>
</dbReference>